<dbReference type="PANTHER" id="PTHR30582">
    <property type="entry name" value="L,D-TRANSPEPTIDASE"/>
    <property type="match status" value="1"/>
</dbReference>
<sequence>MGHILRRTLAFILAICTTLTTFDARLCAETTSNQVVHRATYPVLTEGDNSPAVLTLHEMLADLGYLPVEFHPITKVESYFGPSLDSPAAGTWSWRFHVVPDPLRQLWDPTMYTEMTKAAVMTFEREHDLPIDGFAGPRVFRGLQTAIAVNLRCQHAYTYLLVRQALPQTLTVWQDGRIVYTSTCSTGVKDAATHVGTHVIYLRNRQQKMEGTTPSGAHYRVEGVPYVSFFRKGEAIHGLTRARYGFPQSVGCVELPIENAKRVWELTDYGTLVTVTQ</sequence>
<feature type="active site" description="Nucleophile" evidence="6">
    <location>
        <position position="252"/>
    </location>
</feature>
<dbReference type="Proteomes" id="UP001164803">
    <property type="component" value="Chromosome"/>
</dbReference>
<name>A0ABY6YY17_9BACL</name>
<organism evidence="8 9">
    <name type="scientific">Alicyclobacillus dauci</name>
    <dbReference type="NCBI Taxonomy" id="1475485"/>
    <lineage>
        <taxon>Bacteria</taxon>
        <taxon>Bacillati</taxon>
        <taxon>Bacillota</taxon>
        <taxon>Bacilli</taxon>
        <taxon>Bacillales</taxon>
        <taxon>Alicyclobacillaceae</taxon>
        <taxon>Alicyclobacillus</taxon>
    </lineage>
</organism>
<dbReference type="CDD" id="cd16913">
    <property type="entry name" value="YkuD_like"/>
    <property type="match status" value="1"/>
</dbReference>
<dbReference type="InterPro" id="IPR036366">
    <property type="entry name" value="PGBDSf"/>
</dbReference>
<dbReference type="InterPro" id="IPR038063">
    <property type="entry name" value="Transpep_catalytic_dom"/>
</dbReference>
<dbReference type="Pfam" id="PF03734">
    <property type="entry name" value="YkuD"/>
    <property type="match status" value="1"/>
</dbReference>
<dbReference type="PROSITE" id="PS52029">
    <property type="entry name" value="LD_TPASE"/>
    <property type="match status" value="1"/>
</dbReference>
<evidence type="ECO:0000259" key="7">
    <source>
        <dbReference type="PROSITE" id="PS52029"/>
    </source>
</evidence>
<feature type="active site" description="Proton donor/acceptor" evidence="6">
    <location>
        <position position="237"/>
    </location>
</feature>
<dbReference type="SUPFAM" id="SSF47090">
    <property type="entry name" value="PGBD-like"/>
    <property type="match status" value="1"/>
</dbReference>
<gene>
    <name evidence="8" type="ORF">NZD86_13485</name>
</gene>
<dbReference type="InterPro" id="IPR050979">
    <property type="entry name" value="LD-transpeptidase"/>
</dbReference>
<dbReference type="EMBL" id="CP104064">
    <property type="protein sequence ID" value="WAH35319.1"/>
    <property type="molecule type" value="Genomic_DNA"/>
</dbReference>
<feature type="domain" description="L,D-TPase catalytic" evidence="7">
    <location>
        <begin position="159"/>
        <end position="276"/>
    </location>
</feature>
<evidence type="ECO:0000256" key="6">
    <source>
        <dbReference type="PROSITE-ProRule" id="PRU01373"/>
    </source>
</evidence>
<evidence type="ECO:0000313" key="9">
    <source>
        <dbReference type="Proteomes" id="UP001164803"/>
    </source>
</evidence>
<keyword evidence="5 6" id="KW-0961">Cell wall biogenesis/degradation</keyword>
<evidence type="ECO:0000313" key="8">
    <source>
        <dbReference type="EMBL" id="WAH35319.1"/>
    </source>
</evidence>
<accession>A0ABY6YY17</accession>
<evidence type="ECO:0000256" key="1">
    <source>
        <dbReference type="ARBA" id="ARBA00004752"/>
    </source>
</evidence>
<protein>
    <submittedName>
        <fullName evidence="8">L,D-transpeptidase family protein</fullName>
    </submittedName>
</protein>
<dbReference type="Gene3D" id="2.40.440.10">
    <property type="entry name" value="L,D-transpeptidase catalytic domain-like"/>
    <property type="match status" value="1"/>
</dbReference>
<dbReference type="InterPro" id="IPR036365">
    <property type="entry name" value="PGBD-like_sf"/>
</dbReference>
<keyword evidence="4 6" id="KW-0573">Peptidoglycan synthesis</keyword>
<proteinExistence type="predicted"/>
<comment type="pathway">
    <text evidence="1 6">Cell wall biogenesis; peptidoglycan biosynthesis.</text>
</comment>
<evidence type="ECO:0000256" key="2">
    <source>
        <dbReference type="ARBA" id="ARBA00022679"/>
    </source>
</evidence>
<dbReference type="SUPFAM" id="SSF141523">
    <property type="entry name" value="L,D-transpeptidase catalytic domain-like"/>
    <property type="match status" value="1"/>
</dbReference>
<keyword evidence="9" id="KW-1185">Reference proteome</keyword>
<dbReference type="PANTHER" id="PTHR30582:SF2">
    <property type="entry name" value="L,D-TRANSPEPTIDASE YCIB-RELATED"/>
    <property type="match status" value="1"/>
</dbReference>
<dbReference type="RefSeq" id="WP_268042440.1">
    <property type="nucleotide sequence ID" value="NZ_CP104064.1"/>
</dbReference>
<evidence type="ECO:0000256" key="4">
    <source>
        <dbReference type="ARBA" id="ARBA00022984"/>
    </source>
</evidence>
<reference evidence="8" key="1">
    <citation type="submission" date="2022-08" db="EMBL/GenBank/DDBJ databases">
        <title>Alicyclobacillus dauci DSM2870, complete genome.</title>
        <authorList>
            <person name="Wang Q."/>
            <person name="Cai R."/>
            <person name="Wang Z."/>
        </authorList>
    </citation>
    <scope>NUCLEOTIDE SEQUENCE</scope>
    <source>
        <strain evidence="8">DSM 28700</strain>
    </source>
</reference>
<evidence type="ECO:0000256" key="3">
    <source>
        <dbReference type="ARBA" id="ARBA00022960"/>
    </source>
</evidence>
<evidence type="ECO:0000256" key="5">
    <source>
        <dbReference type="ARBA" id="ARBA00023316"/>
    </source>
</evidence>
<dbReference type="InterPro" id="IPR005490">
    <property type="entry name" value="LD_TPept_cat_dom"/>
</dbReference>
<keyword evidence="2" id="KW-0808">Transferase</keyword>
<keyword evidence="3 6" id="KW-0133">Cell shape</keyword>
<dbReference type="Gene3D" id="1.10.101.10">
    <property type="entry name" value="PGBD-like superfamily/PGBD"/>
    <property type="match status" value="1"/>
</dbReference>